<feature type="compositionally biased region" description="Basic and acidic residues" evidence="1">
    <location>
        <begin position="152"/>
        <end position="171"/>
    </location>
</feature>
<keyword evidence="2" id="KW-0472">Membrane</keyword>
<proteinExistence type="predicted"/>
<dbReference type="InterPro" id="IPR036779">
    <property type="entry name" value="LysM_dom_sf"/>
</dbReference>
<keyword evidence="5" id="KW-1185">Reference proteome</keyword>
<feature type="region of interest" description="Disordered" evidence="1">
    <location>
        <begin position="97"/>
        <end position="136"/>
    </location>
</feature>
<dbReference type="Proteomes" id="UP001065593">
    <property type="component" value="Unassembled WGS sequence"/>
</dbReference>
<accession>A0ABQ5NG54</accession>
<organism evidence="4 5">
    <name type="scientific">Lysinibacillus piscis</name>
    <dbReference type="NCBI Taxonomy" id="2518931"/>
    <lineage>
        <taxon>Bacteria</taxon>
        <taxon>Bacillati</taxon>
        <taxon>Bacillota</taxon>
        <taxon>Bacilli</taxon>
        <taxon>Bacillales</taxon>
        <taxon>Bacillaceae</taxon>
        <taxon>Lysinibacillus</taxon>
    </lineage>
</organism>
<gene>
    <name evidence="4" type="ORF">LYSBPC_02200</name>
</gene>
<protein>
    <recommendedName>
        <fullName evidence="3">LysM domain-containing protein</fullName>
    </recommendedName>
</protein>
<feature type="compositionally biased region" description="Basic and acidic residues" evidence="1">
    <location>
        <begin position="1"/>
        <end position="17"/>
    </location>
</feature>
<feature type="region of interest" description="Disordered" evidence="1">
    <location>
        <begin position="150"/>
        <end position="178"/>
    </location>
</feature>
<evidence type="ECO:0000256" key="1">
    <source>
        <dbReference type="SAM" id="MobiDB-lite"/>
    </source>
</evidence>
<dbReference type="CDD" id="cd00118">
    <property type="entry name" value="LysM"/>
    <property type="match status" value="1"/>
</dbReference>
<dbReference type="SUPFAM" id="SSF54106">
    <property type="entry name" value="LysM domain"/>
    <property type="match status" value="1"/>
</dbReference>
<feature type="region of interest" description="Disordered" evidence="1">
    <location>
        <begin position="1"/>
        <end position="43"/>
    </location>
</feature>
<keyword evidence="2" id="KW-0812">Transmembrane</keyword>
<reference evidence="4" key="1">
    <citation type="submission" date="2022-08" db="EMBL/GenBank/DDBJ databases">
        <title>Draft genome sequence of Lysinibacillus sp. strain KH24.</title>
        <authorList>
            <person name="Kanbe H."/>
            <person name="Itoh H."/>
        </authorList>
    </citation>
    <scope>NUCLEOTIDE SEQUENCE</scope>
    <source>
        <strain evidence="4">KH24</strain>
    </source>
</reference>
<name>A0ABQ5NG54_9BACI</name>
<comment type="caution">
    <text evidence="4">The sequence shown here is derived from an EMBL/GenBank/DDBJ whole genome shotgun (WGS) entry which is preliminary data.</text>
</comment>
<dbReference type="PROSITE" id="PS51782">
    <property type="entry name" value="LYSM"/>
    <property type="match status" value="1"/>
</dbReference>
<evidence type="ECO:0000256" key="2">
    <source>
        <dbReference type="SAM" id="Phobius"/>
    </source>
</evidence>
<sequence>MSKEDYRDKMEEHRQSFEGEEQETLSRVSRMDKNGDHKKKPTNKKRRFPLMTVLFIIFILCPASVLLYFVKFYEPGKPIEEVEKQSDAVIEVGKVDEKATPAEEKQNEQDEKDNQAAVEQAKKDAEKLAAQQKAAEEAKKAEEARIAQQKQAEAEAAKKAEEARKAEEAKQAAKASTHTVKTNENLYRIALNHYGDGSETTLAKIRAANGMASNDIYVGQVIKLP</sequence>
<dbReference type="Pfam" id="PF01476">
    <property type="entry name" value="LysM"/>
    <property type="match status" value="1"/>
</dbReference>
<feature type="domain" description="LysM" evidence="3">
    <location>
        <begin position="176"/>
        <end position="224"/>
    </location>
</feature>
<dbReference type="SMART" id="SM00257">
    <property type="entry name" value="LysM"/>
    <property type="match status" value="1"/>
</dbReference>
<feature type="compositionally biased region" description="Basic and acidic residues" evidence="1">
    <location>
        <begin position="97"/>
        <end position="127"/>
    </location>
</feature>
<evidence type="ECO:0000313" key="5">
    <source>
        <dbReference type="Proteomes" id="UP001065593"/>
    </source>
</evidence>
<keyword evidence="2" id="KW-1133">Transmembrane helix</keyword>
<dbReference type="InterPro" id="IPR018392">
    <property type="entry name" value="LysM"/>
</dbReference>
<dbReference type="Gene3D" id="3.10.350.10">
    <property type="entry name" value="LysM domain"/>
    <property type="match status" value="1"/>
</dbReference>
<dbReference type="RefSeq" id="WP_264986829.1">
    <property type="nucleotide sequence ID" value="NZ_BRZA01000001.1"/>
</dbReference>
<evidence type="ECO:0000313" key="4">
    <source>
        <dbReference type="EMBL" id="GLC87093.1"/>
    </source>
</evidence>
<evidence type="ECO:0000259" key="3">
    <source>
        <dbReference type="PROSITE" id="PS51782"/>
    </source>
</evidence>
<dbReference type="EMBL" id="BRZA01000001">
    <property type="protein sequence ID" value="GLC87093.1"/>
    <property type="molecule type" value="Genomic_DNA"/>
</dbReference>
<feature type="transmembrane region" description="Helical" evidence="2">
    <location>
        <begin position="48"/>
        <end position="70"/>
    </location>
</feature>